<evidence type="ECO:0000313" key="8">
    <source>
        <dbReference type="Proteomes" id="UP000198341"/>
    </source>
</evidence>
<dbReference type="EMBL" id="FO082276">
    <property type="protein sequence ID" value="CCO15415.1"/>
    <property type="molecule type" value="Genomic_DNA"/>
</dbReference>
<comment type="catalytic activity">
    <reaction evidence="1">
        <text>aldehydo-D-ribose 5-phosphate = D-ribulose 5-phosphate</text>
        <dbReference type="Rhea" id="RHEA:14657"/>
        <dbReference type="ChEBI" id="CHEBI:58121"/>
        <dbReference type="ChEBI" id="CHEBI:58273"/>
        <dbReference type="EC" id="5.3.1.6"/>
    </reaction>
</comment>
<sequence>MLTTIQATTFHLASRQSTTTTTFSRRLSSNNRKISSSMTTTKAQMSQDELKKLVGYKSVDDHVLSGMVVGLGTGSTAYFAVERLGQKLKSGELKDIVAIPTSERTREQAESLGIPLCTLNEKSKLDVAIDGADEVDPDLALVKGGGGALLREKMVEVMAKKFIVIVDESKLCKGLGPGFPLPVEITPFCHEHTARTIAELPSLAGCEAVIRMGSSSTNKPDGDNVAVTDNGNYIVDLHFKAPIKDVNKAASDLKNTVGVVDHGLFVGMSYQVIVAGSDGIRVAGTDGEKAWW</sequence>
<dbReference type="STRING" id="41875.K8ESN8"/>
<name>K8ESN8_9CHLO</name>
<proteinExistence type="inferred from homology"/>
<comment type="similarity">
    <text evidence="3">Belongs to the ribose 5-phosphate isomerase family.</text>
</comment>
<dbReference type="UniPathway" id="UPA00115">
    <property type="reaction ID" value="UER00412"/>
</dbReference>
<evidence type="ECO:0000256" key="6">
    <source>
        <dbReference type="SAM" id="MobiDB-lite"/>
    </source>
</evidence>
<comment type="pathway">
    <text evidence="2">Carbohydrate degradation; pentose phosphate pathway; D-ribose 5-phosphate from D-ribulose 5-phosphate (non-oxidative stage): step 1/1.</text>
</comment>
<evidence type="ECO:0000256" key="3">
    <source>
        <dbReference type="ARBA" id="ARBA00008088"/>
    </source>
</evidence>
<keyword evidence="5" id="KW-0413">Isomerase</keyword>
<dbReference type="eggNOG" id="KOG3075">
    <property type="taxonomic scope" value="Eukaryota"/>
</dbReference>
<dbReference type="InterPro" id="IPR050262">
    <property type="entry name" value="Ribose-5P_isomerase"/>
</dbReference>
<dbReference type="KEGG" id="bpg:Bathy03g04860"/>
<dbReference type="AlphaFoldDB" id="K8ESN8"/>
<reference evidence="7 8" key="1">
    <citation type="submission" date="2011-10" db="EMBL/GenBank/DDBJ databases">
        <authorList>
            <person name="Genoscope - CEA"/>
        </authorList>
    </citation>
    <scope>NUCLEOTIDE SEQUENCE [LARGE SCALE GENOMIC DNA]</scope>
    <source>
        <strain evidence="7 8">RCC 1105</strain>
    </source>
</reference>
<feature type="region of interest" description="Disordered" evidence="6">
    <location>
        <begin position="21"/>
        <end position="42"/>
    </location>
</feature>
<evidence type="ECO:0000256" key="5">
    <source>
        <dbReference type="ARBA" id="ARBA00023235"/>
    </source>
</evidence>
<dbReference type="NCBIfam" id="TIGR00021">
    <property type="entry name" value="rpiA"/>
    <property type="match status" value="1"/>
</dbReference>
<keyword evidence="8" id="KW-1185">Reference proteome</keyword>
<dbReference type="InterPro" id="IPR037171">
    <property type="entry name" value="NagB/RpiA_transferase-like"/>
</dbReference>
<dbReference type="FunFam" id="3.40.50.1360:FF:000001">
    <property type="entry name" value="Ribose-5-phosphate isomerase A"/>
    <property type="match status" value="1"/>
</dbReference>
<evidence type="ECO:0000256" key="4">
    <source>
        <dbReference type="ARBA" id="ARBA00011959"/>
    </source>
</evidence>
<dbReference type="GO" id="GO:0009052">
    <property type="term" value="P:pentose-phosphate shunt, non-oxidative branch"/>
    <property type="evidence" value="ECO:0007669"/>
    <property type="project" value="InterPro"/>
</dbReference>
<dbReference type="PANTHER" id="PTHR43748">
    <property type="entry name" value="RIBOSE-5-PHOSPHATE ISOMERASE 3, CHLOROPLASTIC-RELATED"/>
    <property type="match status" value="1"/>
</dbReference>
<dbReference type="Pfam" id="PF06026">
    <property type="entry name" value="Rib_5-P_isom_A"/>
    <property type="match status" value="1"/>
</dbReference>
<dbReference type="Gene3D" id="3.30.70.260">
    <property type="match status" value="1"/>
</dbReference>
<dbReference type="NCBIfam" id="NF001924">
    <property type="entry name" value="PRK00702.1"/>
    <property type="match status" value="1"/>
</dbReference>
<dbReference type="GO" id="GO:0004751">
    <property type="term" value="F:ribose-5-phosphate isomerase activity"/>
    <property type="evidence" value="ECO:0007669"/>
    <property type="project" value="UniProtKB-EC"/>
</dbReference>
<dbReference type="Gene3D" id="3.40.50.1360">
    <property type="match status" value="1"/>
</dbReference>
<dbReference type="InterPro" id="IPR004788">
    <property type="entry name" value="Ribose5P_isomerase_type_A"/>
</dbReference>
<evidence type="ECO:0000313" key="7">
    <source>
        <dbReference type="EMBL" id="CCO15415.1"/>
    </source>
</evidence>
<dbReference type="RefSeq" id="XP_007513978.1">
    <property type="nucleotide sequence ID" value="XM_007513916.1"/>
</dbReference>
<dbReference type="HAMAP" id="MF_00170">
    <property type="entry name" value="Rib_5P_isom_A"/>
    <property type="match status" value="1"/>
</dbReference>
<accession>K8ESN8</accession>
<dbReference type="CDD" id="cd01398">
    <property type="entry name" value="RPI_A"/>
    <property type="match status" value="1"/>
</dbReference>
<protein>
    <recommendedName>
        <fullName evidence="4">ribose-5-phosphate isomerase</fullName>
        <ecNumber evidence="4">5.3.1.6</ecNumber>
    </recommendedName>
</protein>
<dbReference type="PANTHER" id="PTHR43748:SF3">
    <property type="entry name" value="RIBOSE-5-PHOSPHATE ISOMERASE 3, CHLOROPLASTIC-RELATED"/>
    <property type="match status" value="1"/>
</dbReference>
<dbReference type="SUPFAM" id="SSF75445">
    <property type="entry name" value="D-ribose-5-phosphate isomerase (RpiA), lid domain"/>
    <property type="match status" value="1"/>
</dbReference>
<dbReference type="Proteomes" id="UP000198341">
    <property type="component" value="Chromosome 3"/>
</dbReference>
<feature type="compositionally biased region" description="Polar residues" evidence="6">
    <location>
        <begin position="30"/>
        <end position="42"/>
    </location>
</feature>
<dbReference type="EC" id="5.3.1.6" evidence="4"/>
<dbReference type="SUPFAM" id="SSF100950">
    <property type="entry name" value="NagB/RpiA/CoA transferase-like"/>
    <property type="match status" value="1"/>
</dbReference>
<evidence type="ECO:0000256" key="2">
    <source>
        <dbReference type="ARBA" id="ARBA00004988"/>
    </source>
</evidence>
<dbReference type="InterPro" id="IPR020672">
    <property type="entry name" value="Ribose5P_isomerase_typA_subgr"/>
</dbReference>
<organism evidence="7 8">
    <name type="scientific">Bathycoccus prasinos</name>
    <dbReference type="NCBI Taxonomy" id="41875"/>
    <lineage>
        <taxon>Eukaryota</taxon>
        <taxon>Viridiplantae</taxon>
        <taxon>Chlorophyta</taxon>
        <taxon>Mamiellophyceae</taxon>
        <taxon>Mamiellales</taxon>
        <taxon>Bathycoccaceae</taxon>
        <taxon>Bathycoccus</taxon>
    </lineage>
</organism>
<evidence type="ECO:0000256" key="1">
    <source>
        <dbReference type="ARBA" id="ARBA00001713"/>
    </source>
</evidence>
<gene>
    <name evidence="7" type="ORF">Bathy03g04860</name>
</gene>
<dbReference type="OrthoDB" id="1555531at2759"/>
<dbReference type="GeneID" id="19017023"/>